<dbReference type="AlphaFoldDB" id="A0A1L9WJS1"/>
<dbReference type="FunFam" id="3.40.50.720:FF:000191">
    <property type="entry name" value="Methylglyoxal reductase (NADPH-dependent)"/>
    <property type="match status" value="1"/>
</dbReference>
<dbReference type="Gene3D" id="3.40.50.720">
    <property type="entry name" value="NAD(P)-binding Rossmann-like Domain"/>
    <property type="match status" value="1"/>
</dbReference>
<name>A0A1L9WJS1_ASPA1</name>
<evidence type="ECO:0000313" key="4">
    <source>
        <dbReference type="EMBL" id="OJJ96408.1"/>
    </source>
</evidence>
<dbReference type="STRING" id="690307.A0A1L9WJS1"/>
<dbReference type="GO" id="GO:0016616">
    <property type="term" value="F:oxidoreductase activity, acting on the CH-OH group of donors, NAD or NADP as acceptor"/>
    <property type="evidence" value="ECO:0007669"/>
    <property type="project" value="TreeGrafter"/>
</dbReference>
<evidence type="ECO:0000313" key="5">
    <source>
        <dbReference type="Proteomes" id="UP000184546"/>
    </source>
</evidence>
<protein>
    <recommendedName>
        <fullName evidence="3">NAD-dependent epimerase/dehydratase domain-containing protein</fullName>
    </recommendedName>
</protein>
<sequence length="343" mass="38148">MSKIEDQTILITGASGFVATHVLRVFLRRGYRVRGTVRSEQTAERVREIFTEYGDKLSFTIVKDIAQPGAFDEAVKGVQGIIHTASPFAFSVQDQERDLLQPAIQGTLQLLSAAHRHAPQVQRIVLTSSFASIVNLRKGYWPEHTYTEADWNPETYEQAKTADGPTAYCASKALAEKAAWEFVEREKPNFSLSTICPPMIYGPVEHHVASMDRLNESAADVYRFMNGSLSEIPPTGFPAWVDVRDVAEAHLRAFEVEGAANERFFVVAGNFDYAQVCEILRTEVSEVDTAKVPVGKAAREVPQVYGVSNEKVRTRLGIEFYSLEASIKDTAESLLKLEKTLGQ</sequence>
<proteinExistence type="inferred from homology"/>
<dbReference type="InterPro" id="IPR050425">
    <property type="entry name" value="NAD(P)_dehydrat-like"/>
</dbReference>
<dbReference type="GeneID" id="30970589"/>
<evidence type="ECO:0000256" key="1">
    <source>
        <dbReference type="ARBA" id="ARBA00023002"/>
    </source>
</evidence>
<evidence type="ECO:0000256" key="2">
    <source>
        <dbReference type="ARBA" id="ARBA00023445"/>
    </source>
</evidence>
<dbReference type="RefSeq" id="XP_020052748.1">
    <property type="nucleotide sequence ID" value="XM_020196775.1"/>
</dbReference>
<dbReference type="PANTHER" id="PTHR10366">
    <property type="entry name" value="NAD DEPENDENT EPIMERASE/DEHYDRATASE"/>
    <property type="match status" value="1"/>
</dbReference>
<keyword evidence="5" id="KW-1185">Reference proteome</keyword>
<dbReference type="PANTHER" id="PTHR10366:SF564">
    <property type="entry name" value="STEROL-4-ALPHA-CARBOXYLATE 3-DEHYDROGENASE, DECARBOXYLATING"/>
    <property type="match status" value="1"/>
</dbReference>
<organism evidence="4 5">
    <name type="scientific">Aspergillus aculeatus (strain ATCC 16872 / CBS 172.66 / WB 5094)</name>
    <dbReference type="NCBI Taxonomy" id="690307"/>
    <lineage>
        <taxon>Eukaryota</taxon>
        <taxon>Fungi</taxon>
        <taxon>Dikarya</taxon>
        <taxon>Ascomycota</taxon>
        <taxon>Pezizomycotina</taxon>
        <taxon>Eurotiomycetes</taxon>
        <taxon>Eurotiomycetidae</taxon>
        <taxon>Eurotiales</taxon>
        <taxon>Aspergillaceae</taxon>
        <taxon>Aspergillus</taxon>
        <taxon>Aspergillus subgen. Circumdati</taxon>
    </lineage>
</organism>
<comment type="similarity">
    <text evidence="2">Belongs to the NAD(P)-dependent epimerase/dehydratase family. Dihydroflavonol-4-reductase subfamily.</text>
</comment>
<dbReference type="Proteomes" id="UP000184546">
    <property type="component" value="Unassembled WGS sequence"/>
</dbReference>
<dbReference type="Pfam" id="PF01370">
    <property type="entry name" value="Epimerase"/>
    <property type="match status" value="1"/>
</dbReference>
<dbReference type="EMBL" id="KV878985">
    <property type="protein sequence ID" value="OJJ96408.1"/>
    <property type="molecule type" value="Genomic_DNA"/>
</dbReference>
<dbReference type="InterPro" id="IPR001509">
    <property type="entry name" value="Epimerase_deHydtase"/>
</dbReference>
<keyword evidence="1" id="KW-0560">Oxidoreductase</keyword>
<dbReference type="VEuPathDB" id="FungiDB:ASPACDRAFT_125010"/>
<dbReference type="OrthoDB" id="2735536at2759"/>
<dbReference type="SUPFAM" id="SSF51735">
    <property type="entry name" value="NAD(P)-binding Rossmann-fold domains"/>
    <property type="match status" value="1"/>
</dbReference>
<dbReference type="InterPro" id="IPR036291">
    <property type="entry name" value="NAD(P)-bd_dom_sf"/>
</dbReference>
<dbReference type="CDD" id="cd05227">
    <property type="entry name" value="AR_SDR_e"/>
    <property type="match status" value="1"/>
</dbReference>
<reference evidence="5" key="1">
    <citation type="journal article" date="2017" name="Genome Biol.">
        <title>Comparative genomics reveals high biological diversity and specific adaptations in the industrially and medically important fungal genus Aspergillus.</title>
        <authorList>
            <person name="de Vries R.P."/>
            <person name="Riley R."/>
            <person name="Wiebenga A."/>
            <person name="Aguilar-Osorio G."/>
            <person name="Amillis S."/>
            <person name="Uchima C.A."/>
            <person name="Anderluh G."/>
            <person name="Asadollahi M."/>
            <person name="Askin M."/>
            <person name="Barry K."/>
            <person name="Battaglia E."/>
            <person name="Bayram O."/>
            <person name="Benocci T."/>
            <person name="Braus-Stromeyer S.A."/>
            <person name="Caldana C."/>
            <person name="Canovas D."/>
            <person name="Cerqueira G.C."/>
            <person name="Chen F."/>
            <person name="Chen W."/>
            <person name="Choi C."/>
            <person name="Clum A."/>
            <person name="Dos Santos R.A."/>
            <person name="Damasio A.R."/>
            <person name="Diallinas G."/>
            <person name="Emri T."/>
            <person name="Fekete E."/>
            <person name="Flipphi M."/>
            <person name="Freyberg S."/>
            <person name="Gallo A."/>
            <person name="Gournas C."/>
            <person name="Habgood R."/>
            <person name="Hainaut M."/>
            <person name="Harispe M.L."/>
            <person name="Henrissat B."/>
            <person name="Hilden K.S."/>
            <person name="Hope R."/>
            <person name="Hossain A."/>
            <person name="Karabika E."/>
            <person name="Karaffa L."/>
            <person name="Karanyi Z."/>
            <person name="Krasevec N."/>
            <person name="Kuo A."/>
            <person name="Kusch H."/>
            <person name="LaButti K."/>
            <person name="Lagendijk E.L."/>
            <person name="Lapidus A."/>
            <person name="Levasseur A."/>
            <person name="Lindquist E."/>
            <person name="Lipzen A."/>
            <person name="Logrieco A.F."/>
            <person name="MacCabe A."/>
            <person name="Maekelae M.R."/>
            <person name="Malavazi I."/>
            <person name="Melin P."/>
            <person name="Meyer V."/>
            <person name="Mielnichuk N."/>
            <person name="Miskei M."/>
            <person name="Molnar A.P."/>
            <person name="Mule G."/>
            <person name="Ngan C.Y."/>
            <person name="Orejas M."/>
            <person name="Orosz E."/>
            <person name="Ouedraogo J.P."/>
            <person name="Overkamp K.M."/>
            <person name="Park H.-S."/>
            <person name="Perrone G."/>
            <person name="Piumi F."/>
            <person name="Punt P.J."/>
            <person name="Ram A.F."/>
            <person name="Ramon A."/>
            <person name="Rauscher S."/>
            <person name="Record E."/>
            <person name="Riano-Pachon D.M."/>
            <person name="Robert V."/>
            <person name="Roehrig J."/>
            <person name="Ruller R."/>
            <person name="Salamov A."/>
            <person name="Salih N.S."/>
            <person name="Samson R.A."/>
            <person name="Sandor E."/>
            <person name="Sanguinetti M."/>
            <person name="Schuetze T."/>
            <person name="Sepcic K."/>
            <person name="Shelest E."/>
            <person name="Sherlock G."/>
            <person name="Sophianopoulou V."/>
            <person name="Squina F.M."/>
            <person name="Sun H."/>
            <person name="Susca A."/>
            <person name="Todd R.B."/>
            <person name="Tsang A."/>
            <person name="Unkles S.E."/>
            <person name="van de Wiele N."/>
            <person name="van Rossen-Uffink D."/>
            <person name="Oliveira J.V."/>
            <person name="Vesth T.C."/>
            <person name="Visser J."/>
            <person name="Yu J.-H."/>
            <person name="Zhou M."/>
            <person name="Andersen M.R."/>
            <person name="Archer D.B."/>
            <person name="Baker S.E."/>
            <person name="Benoit I."/>
            <person name="Brakhage A.A."/>
            <person name="Braus G.H."/>
            <person name="Fischer R."/>
            <person name="Frisvad J.C."/>
            <person name="Goldman G.H."/>
            <person name="Houbraken J."/>
            <person name="Oakley B."/>
            <person name="Pocsi I."/>
            <person name="Scazzocchio C."/>
            <person name="Seiboth B."/>
            <person name="vanKuyk P.A."/>
            <person name="Wortman J."/>
            <person name="Dyer P.S."/>
            <person name="Grigoriev I.V."/>
        </authorList>
    </citation>
    <scope>NUCLEOTIDE SEQUENCE [LARGE SCALE GENOMIC DNA]</scope>
    <source>
        <strain evidence="5">ATCC 16872 / CBS 172.66 / WB 5094</strain>
    </source>
</reference>
<gene>
    <name evidence="4" type="ORF">ASPACDRAFT_125010</name>
</gene>
<feature type="domain" description="NAD-dependent epimerase/dehydratase" evidence="3">
    <location>
        <begin position="9"/>
        <end position="262"/>
    </location>
</feature>
<accession>A0A1L9WJS1</accession>
<evidence type="ECO:0000259" key="3">
    <source>
        <dbReference type="Pfam" id="PF01370"/>
    </source>
</evidence>
<dbReference type="OMA" id="CILESIM"/>